<sequence length="181" mass="21442">SSNSKIECLQTDVWKYFKRGQSRGNGHWEGTCKFCEKFYPYAKLQTLHTHLANSCKKVPEELEVNQLEELAKVYQFYLSNLIEQLYHTQQTSEITPKLIENIMETVFKEFEEEILIEDKNEEMSNPTEDLYSDEQDLDLNILNFNTSNYESERFSNVESDDNSIQKSKYDVYEIVARQLDF</sequence>
<keyword evidence="2" id="KW-1185">Reference proteome</keyword>
<feature type="non-terminal residue" evidence="1">
    <location>
        <position position="181"/>
    </location>
</feature>
<gene>
    <name evidence="1" type="ORF">SCALOS_LOCUS7507</name>
</gene>
<reference evidence="1" key="1">
    <citation type="submission" date="2021-06" db="EMBL/GenBank/DDBJ databases">
        <authorList>
            <person name="Kallberg Y."/>
            <person name="Tangrot J."/>
            <person name="Rosling A."/>
        </authorList>
    </citation>
    <scope>NUCLEOTIDE SEQUENCE</scope>
    <source>
        <strain evidence="1">AU212A</strain>
    </source>
</reference>
<evidence type="ECO:0000313" key="2">
    <source>
        <dbReference type="Proteomes" id="UP000789860"/>
    </source>
</evidence>
<comment type="caution">
    <text evidence="1">The sequence shown here is derived from an EMBL/GenBank/DDBJ whole genome shotgun (WGS) entry which is preliminary data.</text>
</comment>
<protein>
    <submittedName>
        <fullName evidence="1">9529_t:CDS:1</fullName>
    </submittedName>
</protein>
<dbReference type="Proteomes" id="UP000789860">
    <property type="component" value="Unassembled WGS sequence"/>
</dbReference>
<accession>A0ACA9MYJ4</accession>
<organism evidence="1 2">
    <name type="scientific">Scutellospora calospora</name>
    <dbReference type="NCBI Taxonomy" id="85575"/>
    <lineage>
        <taxon>Eukaryota</taxon>
        <taxon>Fungi</taxon>
        <taxon>Fungi incertae sedis</taxon>
        <taxon>Mucoromycota</taxon>
        <taxon>Glomeromycotina</taxon>
        <taxon>Glomeromycetes</taxon>
        <taxon>Diversisporales</taxon>
        <taxon>Gigasporaceae</taxon>
        <taxon>Scutellospora</taxon>
    </lineage>
</organism>
<evidence type="ECO:0000313" key="1">
    <source>
        <dbReference type="EMBL" id="CAG8616862.1"/>
    </source>
</evidence>
<feature type="non-terminal residue" evidence="1">
    <location>
        <position position="1"/>
    </location>
</feature>
<proteinExistence type="predicted"/>
<dbReference type="EMBL" id="CAJVPM010016905">
    <property type="protein sequence ID" value="CAG8616862.1"/>
    <property type="molecule type" value="Genomic_DNA"/>
</dbReference>
<name>A0ACA9MYJ4_9GLOM</name>